<name>A0A7K1Y935_9SPHI</name>
<organism evidence="1 2">
    <name type="scientific">Hufsiella arboris</name>
    <dbReference type="NCBI Taxonomy" id="2695275"/>
    <lineage>
        <taxon>Bacteria</taxon>
        <taxon>Pseudomonadati</taxon>
        <taxon>Bacteroidota</taxon>
        <taxon>Sphingobacteriia</taxon>
        <taxon>Sphingobacteriales</taxon>
        <taxon>Sphingobacteriaceae</taxon>
        <taxon>Hufsiella</taxon>
    </lineage>
</organism>
<dbReference type="AlphaFoldDB" id="A0A7K1Y935"/>
<evidence type="ECO:0008006" key="3">
    <source>
        <dbReference type="Google" id="ProtNLM"/>
    </source>
</evidence>
<reference evidence="1 2" key="1">
    <citation type="submission" date="2019-11" db="EMBL/GenBank/DDBJ databases">
        <title>Pedobacter sp. HMF7647 Genome sequencing and assembly.</title>
        <authorList>
            <person name="Kang H."/>
            <person name="Kim H."/>
            <person name="Joh K."/>
        </authorList>
    </citation>
    <scope>NUCLEOTIDE SEQUENCE [LARGE SCALE GENOMIC DNA]</scope>
    <source>
        <strain evidence="1 2">HMF7647</strain>
    </source>
</reference>
<evidence type="ECO:0000313" key="2">
    <source>
        <dbReference type="Proteomes" id="UP000466586"/>
    </source>
</evidence>
<dbReference type="EMBL" id="WVHT01000003">
    <property type="protein sequence ID" value="MXV51085.1"/>
    <property type="molecule type" value="Genomic_DNA"/>
</dbReference>
<protein>
    <recommendedName>
        <fullName evidence="3">Polysaccharide deacetylase</fullName>
    </recommendedName>
</protein>
<gene>
    <name evidence="1" type="ORF">GS399_08895</name>
</gene>
<keyword evidence="2" id="KW-1185">Reference proteome</keyword>
<comment type="caution">
    <text evidence="1">The sequence shown here is derived from an EMBL/GenBank/DDBJ whole genome shotgun (WGS) entry which is preliminary data.</text>
</comment>
<sequence>MNYKVYYARTESGGHELLILRKFESEGKTTFLAVDPVDLSTMVTEIPENRLQKLSWPQAKSHFSKTPFIKSLQLAGRQAIPLQNAGIDHAIPKEKGIALTVDLCPSHKPLDRLLFTDIFTEFRKIEEPAPVAVSVSGLWMIKHQDDLNWLKSLVQKKELEITWINHSYHHEVNRLPLSENFMLARNTDLDVEILENEKLMLTNGLVLRCSFVSRDWFPTSR</sequence>
<accession>A0A7K1Y935</accession>
<proteinExistence type="predicted"/>
<dbReference type="RefSeq" id="WP_160844253.1">
    <property type="nucleotide sequence ID" value="NZ_WVHT01000003.1"/>
</dbReference>
<dbReference type="Proteomes" id="UP000466586">
    <property type="component" value="Unassembled WGS sequence"/>
</dbReference>
<evidence type="ECO:0000313" key="1">
    <source>
        <dbReference type="EMBL" id="MXV51085.1"/>
    </source>
</evidence>